<dbReference type="Proteomes" id="UP000620124">
    <property type="component" value="Unassembled WGS sequence"/>
</dbReference>
<dbReference type="Gene3D" id="3.30.420.10">
    <property type="entry name" value="Ribonuclease H-like superfamily/Ribonuclease H"/>
    <property type="match status" value="1"/>
</dbReference>
<comment type="caution">
    <text evidence="1">The sequence shown here is derived from an EMBL/GenBank/DDBJ whole genome shotgun (WGS) entry which is preliminary data.</text>
</comment>
<dbReference type="InterPro" id="IPR036397">
    <property type="entry name" value="RNaseH_sf"/>
</dbReference>
<dbReference type="AlphaFoldDB" id="A0A8H7DBJ8"/>
<protein>
    <submittedName>
        <fullName evidence="1">Uncharacterized protein</fullName>
    </submittedName>
</protein>
<proteinExistence type="predicted"/>
<evidence type="ECO:0000313" key="2">
    <source>
        <dbReference type="Proteomes" id="UP000620124"/>
    </source>
</evidence>
<keyword evidence="2" id="KW-1185">Reference proteome</keyword>
<reference evidence="1" key="1">
    <citation type="submission" date="2020-05" db="EMBL/GenBank/DDBJ databases">
        <title>Mycena genomes resolve the evolution of fungal bioluminescence.</title>
        <authorList>
            <person name="Tsai I.J."/>
        </authorList>
    </citation>
    <scope>NUCLEOTIDE SEQUENCE</scope>
    <source>
        <strain evidence="1">CCC161011</strain>
    </source>
</reference>
<dbReference type="EMBL" id="JACAZI010000003">
    <property type="protein sequence ID" value="KAF7366058.1"/>
    <property type="molecule type" value="Genomic_DNA"/>
</dbReference>
<evidence type="ECO:0000313" key="1">
    <source>
        <dbReference type="EMBL" id="KAF7366058.1"/>
    </source>
</evidence>
<dbReference type="GO" id="GO:0003676">
    <property type="term" value="F:nucleic acid binding"/>
    <property type="evidence" value="ECO:0007669"/>
    <property type="project" value="InterPro"/>
</dbReference>
<name>A0A8H7DBJ8_9AGAR</name>
<organism evidence="1 2">
    <name type="scientific">Mycena venus</name>
    <dbReference type="NCBI Taxonomy" id="2733690"/>
    <lineage>
        <taxon>Eukaryota</taxon>
        <taxon>Fungi</taxon>
        <taxon>Dikarya</taxon>
        <taxon>Basidiomycota</taxon>
        <taxon>Agaricomycotina</taxon>
        <taxon>Agaricomycetes</taxon>
        <taxon>Agaricomycetidae</taxon>
        <taxon>Agaricales</taxon>
        <taxon>Marasmiineae</taxon>
        <taxon>Mycenaceae</taxon>
        <taxon>Mycena</taxon>
    </lineage>
</organism>
<sequence>MIQVKLVSAFLPPKGQYNASAPGNSFVRSGTWSERHKQTVYALKRDQMKGFDYLAPEGFYDAVQAYGLPQSIIDLDRAAQADTKCRVRTYYGPTSPIVVSGVTKQGGPASPLKAIYTTSLGHRYLDDIAAQDVDSLVITTSNALRADPHRRDDTFQVMVSMAEATDDSFLFAKSLRASQNFCLHMERFQFAYGWLTQWWKTFAYILNDKDPNPAERLSLSVVPVIRTGLDFLNAKVDDPGVRFAELKDIIDAFTFPRLTGRLPITLLRKMVAQNIVSRCRALLSLQPIKQADAEALDVSISKKIHGILGMPFSPSSKILTLPVSLHGLGFPSIARINAGIAVDGLARDLNHHIAAYRTMARITLAEWTCNINGCVYPLDGDGLLKGFTHHYKKIPAAWITAHAVMSSMDDRLSLRMTDQNDLLIGAVSISHVVALCNHHNPGRADNPDGNTLRTMRAKNIRTLADLGYWRNGDTGGLIFEVDWSMRRRGNWASAQKTNWLKVMGTLQSMCAAWLFDGPQDLLASREDRRHWAEERIRVLVPSSALQPSPTARGRQVWGTDGSMIPASASLCESRRVTAAVTGPSTLVVQHNGRNLSILHGELMGHILALVLKSNADPTVIPILYSDHQNSVNLIEDIQTRVSQDSRLRGMNGRSYYRWILALARERRVNMLYTRGHSAELSLPSQLNREADHYASGSQRFPELVPFAPTPTFTMDSYTLYTKADGWVESNARNFIEFFLAKETAEGLAHGNKLRMLTYIHDNIPPPDYPYTRALSAHSAVIQLYVRSGQLPTAEVLESRSKLSSCMCRLGCDAVESVHHIFVDCPQFEEWRSAAGEEVSLRTERKLVEAGIQREENQRAILNAAKSLFVDDAAVWPLKISQYYLGRIPRIGDHITREMVPDTVKRRKLASHLSADWHMSAIRLAGRIFGSIQRTMAARASS</sequence>
<gene>
    <name evidence="1" type="ORF">MVEN_00482000</name>
</gene>
<dbReference type="OrthoDB" id="3251015at2759"/>
<accession>A0A8H7DBJ8</accession>